<protein>
    <submittedName>
        <fullName evidence="1">Uncharacterized protein</fullName>
    </submittedName>
</protein>
<gene>
    <name evidence="1" type="ORF">E2C01_002398</name>
</gene>
<accession>A0A5B7CKA3</accession>
<proteinExistence type="predicted"/>
<dbReference type="EMBL" id="VSRR010000085">
    <property type="protein sequence ID" value="MPC09780.1"/>
    <property type="molecule type" value="Genomic_DNA"/>
</dbReference>
<reference evidence="1 2" key="1">
    <citation type="submission" date="2019-05" db="EMBL/GenBank/DDBJ databases">
        <title>Another draft genome of Portunus trituberculatus and its Hox gene families provides insights of decapod evolution.</title>
        <authorList>
            <person name="Jeong J.-H."/>
            <person name="Song I."/>
            <person name="Kim S."/>
            <person name="Choi T."/>
            <person name="Kim D."/>
            <person name="Ryu S."/>
            <person name="Kim W."/>
        </authorList>
    </citation>
    <scope>NUCLEOTIDE SEQUENCE [LARGE SCALE GENOMIC DNA]</scope>
    <source>
        <tissue evidence="1">Muscle</tissue>
    </source>
</reference>
<dbReference type="AlphaFoldDB" id="A0A5B7CKA3"/>
<evidence type="ECO:0000313" key="1">
    <source>
        <dbReference type="EMBL" id="MPC09780.1"/>
    </source>
</evidence>
<comment type="caution">
    <text evidence="1">The sequence shown here is derived from an EMBL/GenBank/DDBJ whole genome shotgun (WGS) entry which is preliminary data.</text>
</comment>
<dbReference type="Proteomes" id="UP000324222">
    <property type="component" value="Unassembled WGS sequence"/>
</dbReference>
<sequence>MVNVSPSDQGRCVRFKLQACVERAESDTLASGPSVSLSVAAGVDEVWGGRGREPPRSCIGEINCSNMIALGSLRPLRTSFDDESFSPARRYGLSYKRRSTWSNSLDVRRKLGCLHGCCEGRLISTMQSSRSSAQCLDPCQQVLVMDTHHALLLSPVP</sequence>
<keyword evidence="2" id="KW-1185">Reference proteome</keyword>
<organism evidence="1 2">
    <name type="scientific">Portunus trituberculatus</name>
    <name type="common">Swimming crab</name>
    <name type="synonym">Neptunus trituberculatus</name>
    <dbReference type="NCBI Taxonomy" id="210409"/>
    <lineage>
        <taxon>Eukaryota</taxon>
        <taxon>Metazoa</taxon>
        <taxon>Ecdysozoa</taxon>
        <taxon>Arthropoda</taxon>
        <taxon>Crustacea</taxon>
        <taxon>Multicrustacea</taxon>
        <taxon>Malacostraca</taxon>
        <taxon>Eumalacostraca</taxon>
        <taxon>Eucarida</taxon>
        <taxon>Decapoda</taxon>
        <taxon>Pleocyemata</taxon>
        <taxon>Brachyura</taxon>
        <taxon>Eubrachyura</taxon>
        <taxon>Portunoidea</taxon>
        <taxon>Portunidae</taxon>
        <taxon>Portuninae</taxon>
        <taxon>Portunus</taxon>
    </lineage>
</organism>
<name>A0A5B7CKA3_PORTR</name>
<evidence type="ECO:0000313" key="2">
    <source>
        <dbReference type="Proteomes" id="UP000324222"/>
    </source>
</evidence>